<dbReference type="Pfam" id="PF05013">
    <property type="entry name" value="FGase"/>
    <property type="match status" value="1"/>
</dbReference>
<gene>
    <name evidence="2" type="ORF">SAMN05216548_101121</name>
</gene>
<dbReference type="NCBIfam" id="TIGR02017">
    <property type="entry name" value="hutG_amidohyd"/>
    <property type="match status" value="1"/>
</dbReference>
<proteinExistence type="predicted"/>
<name>A0A1H8ZDG0_9HYPH</name>
<organism evidence="2 3">
    <name type="scientific">Faunimonas pinastri</name>
    <dbReference type="NCBI Taxonomy" id="1855383"/>
    <lineage>
        <taxon>Bacteria</taxon>
        <taxon>Pseudomonadati</taxon>
        <taxon>Pseudomonadota</taxon>
        <taxon>Alphaproteobacteria</taxon>
        <taxon>Hyphomicrobiales</taxon>
        <taxon>Afifellaceae</taxon>
        <taxon>Faunimonas</taxon>
    </lineage>
</organism>
<evidence type="ECO:0000313" key="3">
    <source>
        <dbReference type="Proteomes" id="UP000199647"/>
    </source>
</evidence>
<dbReference type="InterPro" id="IPR010247">
    <property type="entry name" value="HutG_amidohyd"/>
</dbReference>
<dbReference type="InterPro" id="IPR007709">
    <property type="entry name" value="N-FG_amidohydro"/>
</dbReference>
<keyword evidence="3" id="KW-1185">Reference proteome</keyword>
<protein>
    <submittedName>
        <fullName evidence="2">Formiminoglutamase</fullName>
    </submittedName>
</protein>
<dbReference type="EMBL" id="FOFG01000001">
    <property type="protein sequence ID" value="SEP62442.1"/>
    <property type="molecule type" value="Genomic_DNA"/>
</dbReference>
<reference evidence="2 3" key="1">
    <citation type="submission" date="2016-10" db="EMBL/GenBank/DDBJ databases">
        <authorList>
            <person name="de Groot N.N."/>
        </authorList>
    </citation>
    <scope>NUCLEOTIDE SEQUENCE [LARGE SCALE GENOMIC DNA]</scope>
    <source>
        <strain evidence="2 3">A52C2</strain>
    </source>
</reference>
<dbReference type="Proteomes" id="UP000199647">
    <property type="component" value="Unassembled WGS sequence"/>
</dbReference>
<dbReference type="OrthoDB" id="9802050at2"/>
<dbReference type="Gene3D" id="3.40.630.40">
    <property type="entry name" value="Zn-dependent exopeptidases"/>
    <property type="match status" value="1"/>
</dbReference>
<evidence type="ECO:0000256" key="1">
    <source>
        <dbReference type="SAM" id="MobiDB-lite"/>
    </source>
</evidence>
<dbReference type="SUPFAM" id="SSF53187">
    <property type="entry name" value="Zn-dependent exopeptidases"/>
    <property type="match status" value="1"/>
</dbReference>
<evidence type="ECO:0000313" key="2">
    <source>
        <dbReference type="EMBL" id="SEP62442.1"/>
    </source>
</evidence>
<dbReference type="STRING" id="1855383.SAMN05216548_101121"/>
<sequence>MSETAHPSWLTVTRGVAPLLISLPHTGTEIPDEIVPALVSPTLARKDADWWIDRLYAFAAGIGATVVHTAISRTAIDVNRDPSGASLYPGQATTGLCPTETFDGEPLYRPGEEPDEKEVGRRRQAYFVPYHAALAAELKRLRAIHPRVVLYDCHSIRSVIPRLFDGELPNFNIGTNSGASCHSALTQAVEDLCAGSGFSHILNGRFKGGWITRHYGSPEAGIHAIQMELACRGYMPEKPGPVSEDAWPTAYDEAYAAPMRDVLTRILHACLHFAGTDS</sequence>
<dbReference type="RefSeq" id="WP_092494656.1">
    <property type="nucleotide sequence ID" value="NZ_FOFG01000001.1"/>
</dbReference>
<accession>A0A1H8ZDG0</accession>
<dbReference type="AlphaFoldDB" id="A0A1H8ZDG0"/>
<feature type="region of interest" description="Disordered" evidence="1">
    <location>
        <begin position="101"/>
        <end position="120"/>
    </location>
</feature>